<proteinExistence type="predicted"/>
<gene>
    <name evidence="2" type="ORF">BTO11_13060</name>
</gene>
<dbReference type="RefSeq" id="WP_105053007.1">
    <property type="nucleotide sequence ID" value="NZ_BMYG01000001.1"/>
</dbReference>
<accession>A0A2S7UWX5</accession>
<organism evidence="2 3">
    <name type="scientific">Psychrosphaera saromensis</name>
    <dbReference type="NCBI Taxonomy" id="716813"/>
    <lineage>
        <taxon>Bacteria</taxon>
        <taxon>Pseudomonadati</taxon>
        <taxon>Pseudomonadota</taxon>
        <taxon>Gammaproteobacteria</taxon>
        <taxon>Alteromonadales</taxon>
        <taxon>Pseudoalteromonadaceae</taxon>
        <taxon>Psychrosphaera</taxon>
    </lineage>
</organism>
<protein>
    <recommendedName>
        <fullName evidence="4">Lipoprotein</fullName>
    </recommendedName>
</protein>
<dbReference type="EMBL" id="MSCH01000003">
    <property type="protein sequence ID" value="PQJ54486.1"/>
    <property type="molecule type" value="Genomic_DNA"/>
</dbReference>
<name>A0A2S7UWX5_9GAMM</name>
<evidence type="ECO:0008006" key="4">
    <source>
        <dbReference type="Google" id="ProtNLM"/>
    </source>
</evidence>
<reference evidence="2 3" key="1">
    <citation type="submission" date="2016-12" db="EMBL/GenBank/DDBJ databases">
        <title>Diversity of luminous bacteria.</title>
        <authorList>
            <person name="Yoshizawa S."/>
            <person name="Kogure K."/>
        </authorList>
    </citation>
    <scope>NUCLEOTIDE SEQUENCE [LARGE SCALE GENOMIC DNA]</scope>
    <source>
        <strain evidence="2 3">SA4-48</strain>
    </source>
</reference>
<evidence type="ECO:0000256" key="1">
    <source>
        <dbReference type="SAM" id="SignalP"/>
    </source>
</evidence>
<sequence length="108" mass="11829">MKKVSVLLFLTVLAGCSSTGSESTAKYSEALTQKCIASLPASDKDSKQSATECALEAGKKIHTAYRIYELRADADYKKCKESTSSKETAEECVKIAKEEYYKKVVDAK</sequence>
<evidence type="ECO:0000313" key="2">
    <source>
        <dbReference type="EMBL" id="PQJ54486.1"/>
    </source>
</evidence>
<dbReference type="PROSITE" id="PS51257">
    <property type="entry name" value="PROKAR_LIPOPROTEIN"/>
    <property type="match status" value="1"/>
</dbReference>
<feature type="signal peptide" evidence="1">
    <location>
        <begin position="1"/>
        <end position="19"/>
    </location>
</feature>
<keyword evidence="3" id="KW-1185">Reference proteome</keyword>
<dbReference type="Proteomes" id="UP000239007">
    <property type="component" value="Unassembled WGS sequence"/>
</dbReference>
<evidence type="ECO:0000313" key="3">
    <source>
        <dbReference type="Proteomes" id="UP000239007"/>
    </source>
</evidence>
<dbReference type="AlphaFoldDB" id="A0A2S7UWX5"/>
<keyword evidence="1" id="KW-0732">Signal</keyword>
<comment type="caution">
    <text evidence="2">The sequence shown here is derived from an EMBL/GenBank/DDBJ whole genome shotgun (WGS) entry which is preliminary data.</text>
</comment>
<feature type="chain" id="PRO_5015671517" description="Lipoprotein" evidence="1">
    <location>
        <begin position="20"/>
        <end position="108"/>
    </location>
</feature>